<dbReference type="GO" id="GO:0004844">
    <property type="term" value="F:uracil DNA N-glycosylase activity"/>
    <property type="evidence" value="ECO:0007669"/>
    <property type="project" value="UniProtKB-EC"/>
</dbReference>
<dbReference type="Gene3D" id="3.40.470.10">
    <property type="entry name" value="Uracil-DNA glycosylase-like domain"/>
    <property type="match status" value="1"/>
</dbReference>
<evidence type="ECO:0000256" key="6">
    <source>
        <dbReference type="ARBA" id="ARBA00022723"/>
    </source>
</evidence>
<comment type="similarity">
    <text evidence="2">Belongs to the uracil-DNA glycosylase (UDG) superfamily. Type 4 (UDGa) family.</text>
</comment>
<feature type="domain" description="Uracil-DNA glycosylase-like" evidence="12">
    <location>
        <begin position="79"/>
        <end position="225"/>
    </location>
</feature>
<dbReference type="Proteomes" id="UP000649604">
    <property type="component" value="Unassembled WGS sequence"/>
</dbReference>
<comment type="catalytic activity">
    <reaction evidence="1">
        <text>Hydrolyzes single-stranded DNA or mismatched double-stranded DNA and polynucleotides, releasing free uracil.</text>
        <dbReference type="EC" id="3.2.2.27"/>
    </reaction>
</comment>
<evidence type="ECO:0000259" key="12">
    <source>
        <dbReference type="SMART" id="SM00986"/>
    </source>
</evidence>
<dbReference type="GO" id="GO:0051539">
    <property type="term" value="F:4 iron, 4 sulfur cluster binding"/>
    <property type="evidence" value="ECO:0007669"/>
    <property type="project" value="UniProtKB-KW"/>
</dbReference>
<dbReference type="CDD" id="cd10030">
    <property type="entry name" value="UDG-F4_TTUDGA_SPO1dp_like"/>
    <property type="match status" value="1"/>
</dbReference>
<dbReference type="SMART" id="SM00987">
    <property type="entry name" value="UreE_C"/>
    <property type="match status" value="1"/>
</dbReference>
<reference evidence="13" key="1">
    <citation type="submission" date="2019-11" db="EMBL/GenBank/DDBJ databases">
        <title>Microbial mats filling the niche in hypersaline microbial mats.</title>
        <authorList>
            <person name="Wong H.L."/>
            <person name="Macleod F.I."/>
            <person name="White R.A. III"/>
            <person name="Burns B.P."/>
        </authorList>
    </citation>
    <scope>NUCLEOTIDE SEQUENCE</scope>
    <source>
        <strain evidence="13">Rbin_158</strain>
    </source>
</reference>
<keyword evidence="9" id="KW-0408">Iron</keyword>
<dbReference type="EMBL" id="WJJP01000528">
    <property type="protein sequence ID" value="MBD3326127.1"/>
    <property type="molecule type" value="Genomic_DNA"/>
</dbReference>
<proteinExistence type="inferred from homology"/>
<dbReference type="InterPro" id="IPR005122">
    <property type="entry name" value="Uracil-DNA_glycosylase-like"/>
</dbReference>
<evidence type="ECO:0000313" key="13">
    <source>
        <dbReference type="EMBL" id="MBD3326127.1"/>
    </source>
</evidence>
<keyword evidence="10" id="KW-0411">Iron-sulfur</keyword>
<evidence type="ECO:0000256" key="11">
    <source>
        <dbReference type="ARBA" id="ARBA00023204"/>
    </source>
</evidence>
<accession>A0A9D5Q7B4</accession>
<dbReference type="SUPFAM" id="SSF52141">
    <property type="entry name" value="Uracil-DNA glycosylase-like"/>
    <property type="match status" value="1"/>
</dbReference>
<dbReference type="InterPro" id="IPR051536">
    <property type="entry name" value="UDG_Type-4/5"/>
</dbReference>
<dbReference type="GO" id="GO:0006281">
    <property type="term" value="P:DNA repair"/>
    <property type="evidence" value="ECO:0007669"/>
    <property type="project" value="UniProtKB-KW"/>
</dbReference>
<dbReference type="InterPro" id="IPR036895">
    <property type="entry name" value="Uracil-DNA_glycosylase-like_sf"/>
</dbReference>
<evidence type="ECO:0000256" key="3">
    <source>
        <dbReference type="ARBA" id="ARBA00012030"/>
    </source>
</evidence>
<keyword evidence="5" id="KW-0004">4Fe-4S</keyword>
<dbReference type="Pfam" id="PF03167">
    <property type="entry name" value="UDG"/>
    <property type="match status" value="1"/>
</dbReference>
<comment type="caution">
    <text evidence="13">The sequence shown here is derived from an EMBL/GenBank/DDBJ whole genome shotgun (WGS) entry which is preliminary data.</text>
</comment>
<gene>
    <name evidence="13" type="ORF">GF339_16190</name>
</gene>
<evidence type="ECO:0000256" key="7">
    <source>
        <dbReference type="ARBA" id="ARBA00022763"/>
    </source>
</evidence>
<dbReference type="GO" id="GO:0046872">
    <property type="term" value="F:metal ion binding"/>
    <property type="evidence" value="ECO:0007669"/>
    <property type="project" value="UniProtKB-KW"/>
</dbReference>
<dbReference type="InterPro" id="IPR005273">
    <property type="entry name" value="Ura-DNA_glyco_family4"/>
</dbReference>
<dbReference type="NCBIfam" id="TIGR00758">
    <property type="entry name" value="UDG_fam4"/>
    <property type="match status" value="1"/>
</dbReference>
<organism evidence="13 14">
    <name type="scientific">candidate division KSB3 bacterium</name>
    <dbReference type="NCBI Taxonomy" id="2044937"/>
    <lineage>
        <taxon>Bacteria</taxon>
        <taxon>candidate division KSB3</taxon>
    </lineage>
</organism>
<keyword evidence="11" id="KW-0234">DNA repair</keyword>
<keyword evidence="6" id="KW-0479">Metal-binding</keyword>
<dbReference type="PANTHER" id="PTHR33693:SF1">
    <property type="entry name" value="TYPE-4 URACIL-DNA GLYCOSYLASE"/>
    <property type="match status" value="1"/>
</dbReference>
<sequence>MTASTPPVSPATQFFEILAQLEAHLLYYQQLGGEGLPRCTSPTDRPQQEQERSSLDSLWETLQGCQRCKLHQGRTHIVFGEGNPAADLVFIGEAPGYYEDQQGIPFVGEAGSLLTRIIEAIGLRRDEVYITNVVKCRPPQNRDPEPEEIATCQPFLRQQIELIQPNIICALGRFAAQTLLNTSMPISKLRGQFYEYHGIPLMPTYHPAYLLRNPGDKRLVWHDMQMVQQRYQALQRRKAVSTSPAGSPVCPDT</sequence>
<dbReference type="EC" id="3.2.2.27" evidence="3"/>
<evidence type="ECO:0000256" key="1">
    <source>
        <dbReference type="ARBA" id="ARBA00001400"/>
    </source>
</evidence>
<keyword evidence="7" id="KW-0227">DNA damage</keyword>
<evidence type="ECO:0000256" key="9">
    <source>
        <dbReference type="ARBA" id="ARBA00023004"/>
    </source>
</evidence>
<dbReference type="SMART" id="SM00986">
    <property type="entry name" value="UDG"/>
    <property type="match status" value="1"/>
</dbReference>
<name>A0A9D5Q7B4_9BACT</name>
<protein>
    <recommendedName>
        <fullName evidence="4">Type-4 uracil-DNA glycosylase</fullName>
        <ecNumber evidence="3">3.2.2.27</ecNumber>
    </recommendedName>
</protein>
<evidence type="ECO:0000256" key="2">
    <source>
        <dbReference type="ARBA" id="ARBA00006521"/>
    </source>
</evidence>
<dbReference type="AlphaFoldDB" id="A0A9D5Q7B4"/>
<evidence type="ECO:0000313" key="14">
    <source>
        <dbReference type="Proteomes" id="UP000649604"/>
    </source>
</evidence>
<evidence type="ECO:0000256" key="8">
    <source>
        <dbReference type="ARBA" id="ARBA00022801"/>
    </source>
</evidence>
<evidence type="ECO:0000256" key="5">
    <source>
        <dbReference type="ARBA" id="ARBA00022485"/>
    </source>
</evidence>
<dbReference type="PANTHER" id="PTHR33693">
    <property type="entry name" value="TYPE-5 URACIL-DNA GLYCOSYLASE"/>
    <property type="match status" value="1"/>
</dbReference>
<keyword evidence="8" id="KW-0378">Hydrolase</keyword>
<evidence type="ECO:0000256" key="10">
    <source>
        <dbReference type="ARBA" id="ARBA00023014"/>
    </source>
</evidence>
<evidence type="ECO:0000256" key="4">
    <source>
        <dbReference type="ARBA" id="ARBA00019403"/>
    </source>
</evidence>